<dbReference type="EMBL" id="CM051395">
    <property type="protein sequence ID" value="KAJ4726464.1"/>
    <property type="molecule type" value="Genomic_DNA"/>
</dbReference>
<dbReference type="Proteomes" id="UP001164539">
    <property type="component" value="Chromosome 2"/>
</dbReference>
<proteinExistence type="predicted"/>
<reference evidence="1 2" key="1">
    <citation type="journal article" date="2023" name="Science">
        <title>Complex scaffold remodeling in plant triterpene biosynthesis.</title>
        <authorList>
            <person name="De La Pena R."/>
            <person name="Hodgson H."/>
            <person name="Liu J.C."/>
            <person name="Stephenson M.J."/>
            <person name="Martin A.C."/>
            <person name="Owen C."/>
            <person name="Harkess A."/>
            <person name="Leebens-Mack J."/>
            <person name="Jimenez L.E."/>
            <person name="Osbourn A."/>
            <person name="Sattely E.S."/>
        </authorList>
    </citation>
    <scope>NUCLEOTIDE SEQUENCE [LARGE SCALE GENOMIC DNA]</scope>
    <source>
        <strain evidence="2">cv. JPN11</strain>
        <tissue evidence="1">Leaf</tissue>
    </source>
</reference>
<accession>A0ACC1YTU5</accession>
<gene>
    <name evidence="1" type="ORF">OWV82_005166</name>
</gene>
<keyword evidence="2" id="KW-1185">Reference proteome</keyword>
<evidence type="ECO:0000313" key="2">
    <source>
        <dbReference type="Proteomes" id="UP001164539"/>
    </source>
</evidence>
<comment type="caution">
    <text evidence="1">The sequence shown here is derived from an EMBL/GenBank/DDBJ whole genome shotgun (WGS) entry which is preliminary data.</text>
</comment>
<evidence type="ECO:0000313" key="1">
    <source>
        <dbReference type="EMBL" id="KAJ4726464.1"/>
    </source>
</evidence>
<name>A0ACC1YTU5_MELAZ</name>
<organism evidence="1 2">
    <name type="scientific">Melia azedarach</name>
    <name type="common">Chinaberry tree</name>
    <dbReference type="NCBI Taxonomy" id="155640"/>
    <lineage>
        <taxon>Eukaryota</taxon>
        <taxon>Viridiplantae</taxon>
        <taxon>Streptophyta</taxon>
        <taxon>Embryophyta</taxon>
        <taxon>Tracheophyta</taxon>
        <taxon>Spermatophyta</taxon>
        <taxon>Magnoliopsida</taxon>
        <taxon>eudicotyledons</taxon>
        <taxon>Gunneridae</taxon>
        <taxon>Pentapetalae</taxon>
        <taxon>rosids</taxon>
        <taxon>malvids</taxon>
        <taxon>Sapindales</taxon>
        <taxon>Meliaceae</taxon>
        <taxon>Melia</taxon>
    </lineage>
</organism>
<protein>
    <submittedName>
        <fullName evidence="1">Ankyrin repeat-containing protein</fullName>
    </submittedName>
</protein>
<sequence>MNRWCFDFWTWTRNLVRVQGREGKTSLHYVAEEGIVDLLSEFLAACPESIKGVTIRNETALHIAVRNNKLEVLEVLLGWLQYVGKQETVKWTDDKGNTLLHIAISQSHIQMVRLLFKRVQINAQNLADLTALDILEDQLEGNLI</sequence>